<protein>
    <recommendedName>
        <fullName evidence="2">Homing endonuclease</fullName>
    </recommendedName>
</protein>
<name>A0AA96KSV8_9CAUD</name>
<dbReference type="Gene3D" id="3.40.1440.10">
    <property type="entry name" value="GIY-YIG endonuclease"/>
    <property type="match status" value="1"/>
</dbReference>
<dbReference type="EMBL" id="OR481006">
    <property type="protein sequence ID" value="WNO47443.1"/>
    <property type="molecule type" value="Genomic_DNA"/>
</dbReference>
<dbReference type="InterPro" id="IPR035901">
    <property type="entry name" value="GIY-YIG_endonuc_sf"/>
</dbReference>
<sequence>MNIIYKFVSKVSGKFYIGSKTECEVIGGKILDKYGKYYFSSCKAEDFWKELEDGNLELEILESNVLRENLLEREAHWQTVNDFKTDKCWNQVLATQLHPSIPKDKIFEVRNIYGQTTNEIAVHNSTIARLDASAIREGFNNNGERILKYLKDRKETFPSFKAMDDHYGRSGFFKRLLKGLDLSQLEVELDTFKLKEYMRNGATFIKSCELLGIEHWVARYKLGEDFKNIISKDSIVAEVNGFTTRRAFNRQLLIDFLNGDTRQTIASKYKNITISTVSRVIDAEVRERLKINELE</sequence>
<accession>A0AA96KSV8</accession>
<reference evidence="1" key="1">
    <citation type="submission" date="2023-08" db="EMBL/GenBank/DDBJ databases">
        <authorList>
            <person name="Nazir A."/>
        </authorList>
    </citation>
    <scope>NUCLEOTIDE SEQUENCE</scope>
</reference>
<evidence type="ECO:0000313" key="1">
    <source>
        <dbReference type="EMBL" id="WNO47443.1"/>
    </source>
</evidence>
<organism evidence="1">
    <name type="scientific">Staphylococcus phage vB_VibM_10AMN12</name>
    <dbReference type="NCBI Taxonomy" id="3076785"/>
    <lineage>
        <taxon>Viruses</taxon>
        <taxon>Duplodnaviria</taxon>
        <taxon>Heunggongvirae</taxon>
        <taxon>Uroviricota</taxon>
        <taxon>Caudoviricetes</taxon>
    </lineage>
</organism>
<evidence type="ECO:0008006" key="2">
    <source>
        <dbReference type="Google" id="ProtNLM"/>
    </source>
</evidence>
<proteinExistence type="predicted"/>